<evidence type="ECO:0000313" key="1">
    <source>
        <dbReference type="EMBL" id="CAG9485477.1"/>
    </source>
</evidence>
<dbReference type="AlphaFoldDB" id="A0A8S4HK24"/>
<protein>
    <submittedName>
        <fullName evidence="1">(malaria parasite P. vivax) hypothetical protein</fullName>
    </submittedName>
</protein>
<dbReference type="VEuPathDB" id="PlasmoDB:PVPAM_130008800"/>
<dbReference type="EMBL" id="CAJZCX010000017">
    <property type="protein sequence ID" value="CAG9485477.1"/>
    <property type="molecule type" value="Genomic_DNA"/>
</dbReference>
<accession>A0A8S4HK24</accession>
<proteinExistence type="predicted"/>
<dbReference type="Pfam" id="PF05795">
    <property type="entry name" value="Plasmodium_Vir"/>
    <property type="match status" value="1"/>
</dbReference>
<dbReference type="InterPro" id="IPR008780">
    <property type="entry name" value="Plasmodium_Vir"/>
</dbReference>
<gene>
    <name evidence="1" type="ORF">PVW1_000015900</name>
</gene>
<reference evidence="1" key="1">
    <citation type="submission" date="2021-09" db="EMBL/GenBank/DDBJ databases">
        <authorList>
            <consortium name="Pathogen Informatics"/>
        </authorList>
    </citation>
    <scope>NUCLEOTIDE SEQUENCE</scope>
    <source>
        <strain evidence="1">PvW1</strain>
    </source>
</reference>
<comment type="caution">
    <text evidence="1">The sequence shown here is derived from an EMBL/GenBank/DDBJ whole genome shotgun (WGS) entry which is preliminary data.</text>
</comment>
<sequence>MDQVLSSLPSRINYDRLNKNYGKYANDVKCDTLRDELKEAFPEILRNYTNMQKFCETFIDILSSFDTLKFHGPFDDNKCIIVKYWMYDKLFNYIKNEYVITDMSRFLDILSSIWKGYITDTNCNLDDAHMYSDETFNKIKDLFDYAQDYDTINRAIKLTNKECSDEYMRYLEKGVQTYNAIKQDCPNTSDKHYCVQFRKLKNIYEMNNLSNNMYKMDDLSNKICEIVNPALRISQEVFIFPDDDSETEEVTKGLGRGKQQMEIFEEEEEEERDKGDIGIARNGLKDQKILSQMENIVQLEPGDPLALQAQQQAQSHTLSPSPFSTHDNLRKSVIPVSGGLLSLFMFYKFTPLGRRLRVFFSRNKLNSLNNNQVNDYLLTNKIEYGHPNSEIDRHNIGYNPL</sequence>
<dbReference type="Proteomes" id="UP000779233">
    <property type="component" value="Unassembled WGS sequence"/>
</dbReference>
<evidence type="ECO:0000313" key="2">
    <source>
        <dbReference type="Proteomes" id="UP000779233"/>
    </source>
</evidence>
<organism evidence="1 2">
    <name type="scientific">Plasmodium vivax</name>
    <name type="common">malaria parasite P. vivax</name>
    <dbReference type="NCBI Taxonomy" id="5855"/>
    <lineage>
        <taxon>Eukaryota</taxon>
        <taxon>Sar</taxon>
        <taxon>Alveolata</taxon>
        <taxon>Apicomplexa</taxon>
        <taxon>Aconoidasida</taxon>
        <taxon>Haemosporida</taxon>
        <taxon>Plasmodiidae</taxon>
        <taxon>Plasmodium</taxon>
        <taxon>Plasmodium (Plasmodium)</taxon>
    </lineage>
</organism>
<name>A0A8S4HK24_PLAVI</name>